<comment type="caution">
    <text evidence="1">The sequence shown here is derived from an EMBL/GenBank/DDBJ whole genome shotgun (WGS) entry which is preliminary data.</text>
</comment>
<dbReference type="Proteomes" id="UP000053669">
    <property type="component" value="Unassembled WGS sequence"/>
</dbReference>
<gene>
    <name evidence="1" type="ORF">AQJ46_20225</name>
</gene>
<evidence type="ECO:0000313" key="1">
    <source>
        <dbReference type="EMBL" id="KUN68890.1"/>
    </source>
</evidence>
<accession>A0A101S7R9</accession>
<protein>
    <submittedName>
        <fullName evidence="1">Uncharacterized protein</fullName>
    </submittedName>
</protein>
<name>A0A101S7R9_9ACTN</name>
<organism evidence="1 2">
    <name type="scientific">Streptomyces canus</name>
    <dbReference type="NCBI Taxonomy" id="58343"/>
    <lineage>
        <taxon>Bacteria</taxon>
        <taxon>Bacillati</taxon>
        <taxon>Actinomycetota</taxon>
        <taxon>Actinomycetes</taxon>
        <taxon>Kitasatosporales</taxon>
        <taxon>Streptomycetaceae</taxon>
        <taxon>Streptomyces</taxon>
        <taxon>Streptomyces aurantiacus group</taxon>
    </lineage>
</organism>
<dbReference type="EMBL" id="LMWU01000019">
    <property type="protein sequence ID" value="KUN68890.1"/>
    <property type="molecule type" value="Genomic_DNA"/>
</dbReference>
<proteinExistence type="predicted"/>
<evidence type="ECO:0000313" key="2">
    <source>
        <dbReference type="Proteomes" id="UP000053669"/>
    </source>
</evidence>
<sequence>MVGGPGLSLDGVMDRRGRRRGLLWGSRVWGAVVDGPALRQDPMMDRPGRRRDMVWISGTWGPGSVVGGPGRA</sequence>
<dbReference type="AlphaFoldDB" id="A0A101S7R9"/>
<reference evidence="1 2" key="1">
    <citation type="submission" date="2015-10" db="EMBL/GenBank/DDBJ databases">
        <title>Draft genome sequence of Streptomyces canus DSM 40017, type strain for the species Streptomyces canus.</title>
        <authorList>
            <person name="Ruckert C."/>
            <person name="Winkler A."/>
            <person name="Kalinowski J."/>
            <person name="Kampfer P."/>
            <person name="Glaeser S."/>
        </authorList>
    </citation>
    <scope>NUCLEOTIDE SEQUENCE [LARGE SCALE GENOMIC DNA]</scope>
    <source>
        <strain evidence="1 2">DSM 40017</strain>
    </source>
</reference>